<dbReference type="GO" id="GO:0009446">
    <property type="term" value="P:putrescine biosynthetic process"/>
    <property type="evidence" value="ECO:0007669"/>
    <property type="project" value="InterPro"/>
</dbReference>
<dbReference type="InterPro" id="IPR007466">
    <property type="entry name" value="Peptidyl-Arg-deiminase_porph"/>
</dbReference>
<dbReference type="Proteomes" id="UP000295678">
    <property type="component" value="Unassembled WGS sequence"/>
</dbReference>
<evidence type="ECO:0000313" key="2">
    <source>
        <dbReference type="EMBL" id="TCT13246.1"/>
    </source>
</evidence>
<dbReference type="PANTHER" id="PTHR31377">
    <property type="entry name" value="AGMATINE DEIMINASE-RELATED"/>
    <property type="match status" value="1"/>
</dbReference>
<dbReference type="GO" id="GO:0047632">
    <property type="term" value="F:agmatine deiminase activity"/>
    <property type="evidence" value="ECO:0007669"/>
    <property type="project" value="TreeGrafter"/>
</dbReference>
<dbReference type="GO" id="GO:0004668">
    <property type="term" value="F:protein-arginine deiminase activity"/>
    <property type="evidence" value="ECO:0007669"/>
    <property type="project" value="InterPro"/>
</dbReference>
<dbReference type="PANTHER" id="PTHR31377:SF0">
    <property type="entry name" value="AGMATINE DEIMINASE-RELATED"/>
    <property type="match status" value="1"/>
</dbReference>
<dbReference type="Gene3D" id="3.75.10.10">
    <property type="entry name" value="L-arginine/glycine Amidinotransferase, Chain A"/>
    <property type="match status" value="1"/>
</dbReference>
<gene>
    <name evidence="2" type="ORF">EDC22_101107</name>
</gene>
<comment type="caution">
    <text evidence="2">The sequence shown here is derived from an EMBL/GenBank/DDBJ whole genome shotgun (WGS) entry which is preliminary data.</text>
</comment>
<proteinExistence type="predicted"/>
<dbReference type="CDD" id="cd03143">
    <property type="entry name" value="A4_beta-galactosidase_middle_domain"/>
    <property type="match status" value="1"/>
</dbReference>
<dbReference type="EMBL" id="SMAK01000001">
    <property type="protein sequence ID" value="TCT13246.1"/>
    <property type="molecule type" value="Genomic_DNA"/>
</dbReference>
<accession>A0A4R3MMM8</accession>
<protein>
    <submittedName>
        <fullName evidence="2">Agmatine deiminase</fullName>
    </submittedName>
</protein>
<dbReference type="AlphaFoldDB" id="A0A4R3MMM8"/>
<dbReference type="RefSeq" id="WP_132804647.1">
    <property type="nucleotide sequence ID" value="NZ_SMAK01000001.1"/>
</dbReference>
<evidence type="ECO:0000313" key="3">
    <source>
        <dbReference type="Proteomes" id="UP000295678"/>
    </source>
</evidence>
<sequence length="347" mass="36910">MSPAELGFRMPAEWSPHRRTWMAWPVSSYMPEGSEGAVGAYRAWAAVANAIAAFEPVMMVVPPGMEEAARAYLEAGVGIAVTPITDSWMRDMGPTFLIGPGGRLGAVDWTFNGWGGRTFPECAGDALVARAIADMAGAERFASRLVNEGGAIHVDGEGTVLLTESVQLNPNRNPNWTKAEVEAEIHGMLGTTKAIWLPKGLGSDSGDTGTDGHVDTLACFLKPGLVLAHRQPDPAHPDFETARENLAILRASHDAAGRRLEVIEVDAPAPRTTPAGDPLSLTYVNFSFVNGGVVLCGFDDPQDEVVAGLFARLFPDRRIVQVPATRIFEGGGGIHCITQQEPMAVAG</sequence>
<organism evidence="2 3">
    <name type="scientific">Tepidamorphus gemmatus</name>
    <dbReference type="NCBI Taxonomy" id="747076"/>
    <lineage>
        <taxon>Bacteria</taxon>
        <taxon>Pseudomonadati</taxon>
        <taxon>Pseudomonadota</taxon>
        <taxon>Alphaproteobacteria</taxon>
        <taxon>Hyphomicrobiales</taxon>
        <taxon>Tepidamorphaceae</taxon>
        <taxon>Tepidamorphus</taxon>
    </lineage>
</organism>
<dbReference type="SUPFAM" id="SSF55909">
    <property type="entry name" value="Pentein"/>
    <property type="match status" value="1"/>
</dbReference>
<evidence type="ECO:0000256" key="1">
    <source>
        <dbReference type="ARBA" id="ARBA00022801"/>
    </source>
</evidence>
<dbReference type="Pfam" id="PF04371">
    <property type="entry name" value="PAD_porph"/>
    <property type="match status" value="1"/>
</dbReference>
<dbReference type="OrthoDB" id="9808013at2"/>
<keyword evidence="3" id="KW-1185">Reference proteome</keyword>
<keyword evidence="1" id="KW-0378">Hydrolase</keyword>
<name>A0A4R3MMM8_9HYPH</name>
<reference evidence="2 3" key="1">
    <citation type="submission" date="2019-03" db="EMBL/GenBank/DDBJ databases">
        <title>Genomic Encyclopedia of Type Strains, Phase IV (KMG-IV): sequencing the most valuable type-strain genomes for metagenomic binning, comparative biology and taxonomic classification.</title>
        <authorList>
            <person name="Goeker M."/>
        </authorList>
    </citation>
    <scope>NUCLEOTIDE SEQUENCE [LARGE SCALE GENOMIC DNA]</scope>
    <source>
        <strain evidence="2 3">DSM 19345</strain>
    </source>
</reference>